<dbReference type="AlphaFoldDB" id="A0A382VM23"/>
<dbReference type="EMBL" id="UINC01153075">
    <property type="protein sequence ID" value="SVD47589.1"/>
    <property type="molecule type" value="Genomic_DNA"/>
</dbReference>
<accession>A0A382VM23</accession>
<feature type="non-terminal residue" evidence="1">
    <location>
        <position position="49"/>
    </location>
</feature>
<name>A0A382VM23_9ZZZZ</name>
<reference evidence="1" key="1">
    <citation type="submission" date="2018-05" db="EMBL/GenBank/DDBJ databases">
        <authorList>
            <person name="Lanie J.A."/>
            <person name="Ng W.-L."/>
            <person name="Kazmierczak K.M."/>
            <person name="Andrzejewski T.M."/>
            <person name="Davidsen T.M."/>
            <person name="Wayne K.J."/>
            <person name="Tettelin H."/>
            <person name="Glass J.I."/>
            <person name="Rusch D."/>
            <person name="Podicherti R."/>
            <person name="Tsui H.-C.T."/>
            <person name="Winkler M.E."/>
        </authorList>
    </citation>
    <scope>NUCLEOTIDE SEQUENCE</scope>
</reference>
<protein>
    <recommendedName>
        <fullName evidence="2">Chromosome partitioning protein ParB</fullName>
    </recommendedName>
</protein>
<gene>
    <name evidence="1" type="ORF">METZ01_LOCUS400443</name>
</gene>
<evidence type="ECO:0008006" key="2">
    <source>
        <dbReference type="Google" id="ProtNLM"/>
    </source>
</evidence>
<evidence type="ECO:0000313" key="1">
    <source>
        <dbReference type="EMBL" id="SVD47589.1"/>
    </source>
</evidence>
<organism evidence="1">
    <name type="scientific">marine metagenome</name>
    <dbReference type="NCBI Taxonomy" id="408172"/>
    <lineage>
        <taxon>unclassified sequences</taxon>
        <taxon>metagenomes</taxon>
        <taxon>ecological metagenomes</taxon>
    </lineage>
</organism>
<proteinExistence type="predicted"/>
<sequence>MTENQPRKGFSKGLGRGLSALLAEDPDDKLALDRMRLAQAVPVENLVAN</sequence>